<proteinExistence type="predicted"/>
<comment type="caution">
    <text evidence="1">The sequence shown here is derived from an EMBL/GenBank/DDBJ whole genome shotgun (WGS) entry which is preliminary data.</text>
</comment>
<evidence type="ECO:0000313" key="2">
    <source>
        <dbReference type="Proteomes" id="UP000439903"/>
    </source>
</evidence>
<evidence type="ECO:0000313" key="1">
    <source>
        <dbReference type="EMBL" id="KAF0508850.1"/>
    </source>
</evidence>
<dbReference type="EMBL" id="WTPW01000461">
    <property type="protein sequence ID" value="KAF0508850.1"/>
    <property type="molecule type" value="Genomic_DNA"/>
</dbReference>
<dbReference type="AlphaFoldDB" id="A0A8H4EL52"/>
<protein>
    <submittedName>
        <fullName evidence="1">Uncharacterized protein</fullName>
    </submittedName>
</protein>
<sequence>MTFLLKYSIILNTITIKNYFHAFSRAANDYEVWPQCYGVNHYLIVKIGSLNAGEKASLATLNTSVPNEQKLLFEYTSYTASINYFGSEAPNELHLE</sequence>
<reference evidence="1 2" key="1">
    <citation type="journal article" date="2019" name="Environ. Microbiol.">
        <title>At the nexus of three kingdoms: the genome of the mycorrhizal fungus Gigaspora margarita provides insights into plant, endobacterial and fungal interactions.</title>
        <authorList>
            <person name="Venice F."/>
            <person name="Ghignone S."/>
            <person name="Salvioli di Fossalunga A."/>
            <person name="Amselem J."/>
            <person name="Novero M."/>
            <person name="Xianan X."/>
            <person name="Sedzielewska Toro K."/>
            <person name="Morin E."/>
            <person name="Lipzen A."/>
            <person name="Grigoriev I.V."/>
            <person name="Henrissat B."/>
            <person name="Martin F.M."/>
            <person name="Bonfante P."/>
        </authorList>
    </citation>
    <scope>NUCLEOTIDE SEQUENCE [LARGE SCALE GENOMIC DNA]</scope>
    <source>
        <strain evidence="1 2">BEG34</strain>
    </source>
</reference>
<gene>
    <name evidence="1" type="ORF">F8M41_018695</name>
</gene>
<name>A0A8H4EL52_GIGMA</name>
<keyword evidence="2" id="KW-1185">Reference proteome</keyword>
<accession>A0A8H4EL52</accession>
<dbReference type="Proteomes" id="UP000439903">
    <property type="component" value="Unassembled WGS sequence"/>
</dbReference>
<organism evidence="1 2">
    <name type="scientific">Gigaspora margarita</name>
    <dbReference type="NCBI Taxonomy" id="4874"/>
    <lineage>
        <taxon>Eukaryota</taxon>
        <taxon>Fungi</taxon>
        <taxon>Fungi incertae sedis</taxon>
        <taxon>Mucoromycota</taxon>
        <taxon>Glomeromycotina</taxon>
        <taxon>Glomeromycetes</taxon>
        <taxon>Diversisporales</taxon>
        <taxon>Gigasporaceae</taxon>
        <taxon>Gigaspora</taxon>
    </lineage>
</organism>